<dbReference type="EnsemblMetazoa" id="GAUT052187-RA">
    <property type="protein sequence ID" value="GAUT052187-PA"/>
    <property type="gene ID" value="GAUT052187"/>
</dbReference>
<dbReference type="AlphaFoldDB" id="A0A1A9VYX6"/>
<feature type="transmembrane region" description="Helical" evidence="1">
    <location>
        <begin position="37"/>
        <end position="59"/>
    </location>
</feature>
<keyword evidence="1" id="KW-1133">Transmembrane helix</keyword>
<dbReference type="Proteomes" id="UP000078200">
    <property type="component" value="Unassembled WGS sequence"/>
</dbReference>
<keyword evidence="3" id="KW-1185">Reference proteome</keyword>
<protein>
    <submittedName>
        <fullName evidence="2">Uncharacterized protein</fullName>
    </submittedName>
</protein>
<proteinExistence type="predicted"/>
<keyword evidence="1" id="KW-0812">Transmembrane</keyword>
<sequence>MKLKINEKTTYGLSNLFRSCTISVKAKTARIYARRRLLPLSVIVVLILSLARQAIYFALNITMGILESNKTTYEVTLTINTVLLIHELDKTVLCSTDNFCDILCYTF</sequence>
<organism evidence="2 3">
    <name type="scientific">Glossina austeni</name>
    <name type="common">Savannah tsetse fly</name>
    <dbReference type="NCBI Taxonomy" id="7395"/>
    <lineage>
        <taxon>Eukaryota</taxon>
        <taxon>Metazoa</taxon>
        <taxon>Ecdysozoa</taxon>
        <taxon>Arthropoda</taxon>
        <taxon>Hexapoda</taxon>
        <taxon>Insecta</taxon>
        <taxon>Pterygota</taxon>
        <taxon>Neoptera</taxon>
        <taxon>Endopterygota</taxon>
        <taxon>Diptera</taxon>
        <taxon>Brachycera</taxon>
        <taxon>Muscomorpha</taxon>
        <taxon>Hippoboscoidea</taxon>
        <taxon>Glossinidae</taxon>
        <taxon>Glossina</taxon>
    </lineage>
</organism>
<name>A0A1A9VYX6_GLOAU</name>
<accession>A0A1A9VYX6</accession>
<keyword evidence="1" id="KW-0472">Membrane</keyword>
<dbReference type="VEuPathDB" id="VectorBase:GAUT052187"/>
<evidence type="ECO:0000313" key="2">
    <source>
        <dbReference type="EnsemblMetazoa" id="GAUT052187-PA"/>
    </source>
</evidence>
<evidence type="ECO:0000313" key="3">
    <source>
        <dbReference type="Proteomes" id="UP000078200"/>
    </source>
</evidence>
<reference evidence="2" key="1">
    <citation type="submission" date="2020-05" db="UniProtKB">
        <authorList>
            <consortium name="EnsemblMetazoa"/>
        </authorList>
    </citation>
    <scope>IDENTIFICATION</scope>
    <source>
        <strain evidence="2">TTRI</strain>
    </source>
</reference>
<evidence type="ECO:0000256" key="1">
    <source>
        <dbReference type="SAM" id="Phobius"/>
    </source>
</evidence>